<proteinExistence type="inferred from homology"/>
<dbReference type="EMBL" id="CP144914">
    <property type="protein sequence ID" value="WWD80091.1"/>
    <property type="molecule type" value="Genomic_DNA"/>
</dbReference>
<evidence type="ECO:0000313" key="5">
    <source>
        <dbReference type="EMBL" id="WWD80091.1"/>
    </source>
</evidence>
<reference evidence="5 6" key="1">
    <citation type="submission" date="2024-01" db="EMBL/GenBank/DDBJ databases">
        <title>Complete Genome Sequence of Alkalicoccus halolimnae BZ-SZ-XJ29T, a Moderately Halophilic Bacterium Isolated from a Salt Lake.</title>
        <authorList>
            <person name="Zhao B."/>
        </authorList>
    </citation>
    <scope>NUCLEOTIDE SEQUENCE [LARGE SCALE GENOMIC DNA]</scope>
    <source>
        <strain evidence="5 6">BZ-SZ-XJ29</strain>
    </source>
</reference>
<keyword evidence="3 4" id="KW-0414">Isoprene biosynthesis</keyword>
<keyword evidence="2 4" id="KW-0548">Nucleotidyltransferase</keyword>
<accession>A0A5C7F3I5</accession>
<comment type="catalytic activity">
    <reaction evidence="4">
        <text>2-C-methyl-D-erythritol 4-phosphate + CTP + H(+) = 4-CDP-2-C-methyl-D-erythritol + diphosphate</text>
        <dbReference type="Rhea" id="RHEA:13429"/>
        <dbReference type="ChEBI" id="CHEBI:15378"/>
        <dbReference type="ChEBI" id="CHEBI:33019"/>
        <dbReference type="ChEBI" id="CHEBI:37563"/>
        <dbReference type="ChEBI" id="CHEBI:57823"/>
        <dbReference type="ChEBI" id="CHEBI:58262"/>
        <dbReference type="EC" id="2.7.7.60"/>
    </reaction>
</comment>
<dbReference type="NCBIfam" id="TIGR00453">
    <property type="entry name" value="ispD"/>
    <property type="match status" value="1"/>
</dbReference>
<evidence type="ECO:0000256" key="2">
    <source>
        <dbReference type="ARBA" id="ARBA00022695"/>
    </source>
</evidence>
<evidence type="ECO:0000256" key="3">
    <source>
        <dbReference type="ARBA" id="ARBA00023229"/>
    </source>
</evidence>
<name>A0A5C7F3I5_9BACI</name>
<dbReference type="EC" id="2.7.7.60" evidence="4"/>
<keyword evidence="6" id="KW-1185">Reference proteome</keyword>
<feature type="site" description="Transition state stabilizer" evidence="4">
    <location>
        <position position="16"/>
    </location>
</feature>
<dbReference type="PANTHER" id="PTHR32125:SF4">
    <property type="entry name" value="2-C-METHYL-D-ERYTHRITOL 4-PHOSPHATE CYTIDYLYLTRANSFERASE, CHLOROPLASTIC"/>
    <property type="match status" value="1"/>
</dbReference>
<dbReference type="RefSeq" id="WP_147804621.1">
    <property type="nucleotide sequence ID" value="NZ_CP144914.1"/>
</dbReference>
<dbReference type="KEGG" id="ahal:FTX54_000540"/>
<dbReference type="InterPro" id="IPR050088">
    <property type="entry name" value="IspD/TarI_cytidylyltransf_bact"/>
</dbReference>
<protein>
    <recommendedName>
        <fullName evidence="4">2-C-methyl-D-erythritol 4-phosphate cytidylyltransferase</fullName>
        <ecNumber evidence="4">2.7.7.60</ecNumber>
    </recommendedName>
    <alternativeName>
        <fullName evidence="4">4-diphosphocytidyl-2C-methyl-D-erythritol synthase</fullName>
    </alternativeName>
    <alternativeName>
        <fullName evidence="4">MEP cytidylyltransferase</fullName>
        <shortName evidence="4">MCT</shortName>
    </alternativeName>
</protein>
<dbReference type="InterPro" id="IPR029044">
    <property type="entry name" value="Nucleotide-diphossugar_trans"/>
</dbReference>
<dbReference type="GO" id="GO:0050518">
    <property type="term" value="F:2-C-methyl-D-erythritol 4-phosphate cytidylyltransferase activity"/>
    <property type="evidence" value="ECO:0007669"/>
    <property type="project" value="UniProtKB-UniRule"/>
</dbReference>
<evidence type="ECO:0000256" key="4">
    <source>
        <dbReference type="HAMAP-Rule" id="MF_00108"/>
    </source>
</evidence>
<dbReference type="Pfam" id="PF01128">
    <property type="entry name" value="IspD"/>
    <property type="match status" value="1"/>
</dbReference>
<dbReference type="AlphaFoldDB" id="A0A5C7F3I5"/>
<evidence type="ECO:0000313" key="6">
    <source>
        <dbReference type="Proteomes" id="UP000321816"/>
    </source>
</evidence>
<sequence length="235" mass="26084">MHSYQVILLAAGQGKRMKAGRNKQFLMIAGTPLLIHTLRVFEEDSLCKEILLVVNERETQEINDLIRSFQLEGKVRFVSGGKERQDSVANGLSAAAQSGPDDIVFIHDAARPFVMREYLHRLSAAAFEEGGAILAVPVKDTVKEVDGIEITKTTDRSRLWLAQTPQAFRYSVIAEAHARAAQEDHIGTDDASLVEYIGGRVTIVEGNYENFKVTTPEDMMFAEAVIKHRLEGGKE</sequence>
<dbReference type="GO" id="GO:0019288">
    <property type="term" value="P:isopentenyl diphosphate biosynthetic process, methylerythritol 4-phosphate pathway"/>
    <property type="evidence" value="ECO:0007669"/>
    <property type="project" value="UniProtKB-UniRule"/>
</dbReference>
<dbReference type="CDD" id="cd02516">
    <property type="entry name" value="CDP-ME_synthetase"/>
    <property type="match status" value="1"/>
</dbReference>
<dbReference type="SUPFAM" id="SSF53448">
    <property type="entry name" value="Nucleotide-diphospho-sugar transferases"/>
    <property type="match status" value="1"/>
</dbReference>
<dbReference type="FunFam" id="3.90.550.10:FF:000003">
    <property type="entry name" value="2-C-methyl-D-erythritol 4-phosphate cytidylyltransferase"/>
    <property type="match status" value="1"/>
</dbReference>
<dbReference type="OrthoDB" id="9806837at2"/>
<feature type="site" description="Transition state stabilizer" evidence="4">
    <location>
        <position position="23"/>
    </location>
</feature>
<comment type="similarity">
    <text evidence="4">Belongs to the IspD/TarI cytidylyltransferase family. IspD subfamily.</text>
</comment>
<comment type="pathway">
    <text evidence="4">Isoprenoid biosynthesis; isopentenyl diphosphate biosynthesis via DXP pathway; isopentenyl diphosphate from 1-deoxy-D-xylulose 5-phosphate: step 2/6.</text>
</comment>
<feature type="site" description="Positions MEP for the nucleophilic attack" evidence="4">
    <location>
        <position position="212"/>
    </location>
</feature>
<dbReference type="Gene3D" id="3.90.550.10">
    <property type="entry name" value="Spore Coat Polysaccharide Biosynthesis Protein SpsA, Chain A"/>
    <property type="match status" value="1"/>
</dbReference>
<evidence type="ECO:0000256" key="1">
    <source>
        <dbReference type="ARBA" id="ARBA00022679"/>
    </source>
</evidence>
<dbReference type="HAMAP" id="MF_00108">
    <property type="entry name" value="IspD"/>
    <property type="match status" value="1"/>
</dbReference>
<dbReference type="InterPro" id="IPR001228">
    <property type="entry name" value="IspD"/>
</dbReference>
<keyword evidence="1 4" id="KW-0808">Transferase</keyword>
<gene>
    <name evidence="4 5" type="primary">ispD</name>
    <name evidence="5" type="ORF">FTX54_000540</name>
</gene>
<dbReference type="Proteomes" id="UP000321816">
    <property type="component" value="Chromosome"/>
</dbReference>
<feature type="site" description="Positions MEP for the nucleophilic attack" evidence="4">
    <location>
        <position position="156"/>
    </location>
</feature>
<organism evidence="5 6">
    <name type="scientific">Alkalicoccus halolimnae</name>
    <dbReference type="NCBI Taxonomy" id="1667239"/>
    <lineage>
        <taxon>Bacteria</taxon>
        <taxon>Bacillati</taxon>
        <taxon>Bacillota</taxon>
        <taxon>Bacilli</taxon>
        <taxon>Bacillales</taxon>
        <taxon>Bacillaceae</taxon>
        <taxon>Alkalicoccus</taxon>
    </lineage>
</organism>
<comment type="function">
    <text evidence="4">Catalyzes the formation of 4-diphosphocytidyl-2-C-methyl-D-erythritol from CTP and 2-C-methyl-D-erythritol 4-phosphate (MEP).</text>
</comment>
<dbReference type="PANTHER" id="PTHR32125">
    <property type="entry name" value="2-C-METHYL-D-ERYTHRITOL 4-PHOSPHATE CYTIDYLYLTRANSFERASE, CHLOROPLASTIC"/>
    <property type="match status" value="1"/>
</dbReference>
<dbReference type="InterPro" id="IPR034683">
    <property type="entry name" value="IspD/TarI"/>
</dbReference>